<feature type="domain" description="F-box/LRR-repeat protein 15/At3g58940/PEG3-like LRR" evidence="2">
    <location>
        <begin position="15"/>
        <end position="176"/>
    </location>
</feature>
<feature type="domain" description="FBD" evidence="1">
    <location>
        <begin position="200"/>
        <end position="241"/>
    </location>
</feature>
<accession>M8CGW0</accession>
<dbReference type="PANTHER" id="PTHR32141">
    <property type="match status" value="1"/>
</dbReference>
<proteinExistence type="predicted"/>
<evidence type="ECO:0000259" key="1">
    <source>
        <dbReference type="Pfam" id="PF08387"/>
    </source>
</evidence>
<dbReference type="InterPro" id="IPR055411">
    <property type="entry name" value="LRR_FXL15/At3g58940/PEG3-like"/>
</dbReference>
<dbReference type="Pfam" id="PF08387">
    <property type="entry name" value="FBD"/>
    <property type="match status" value="1"/>
</dbReference>
<organism evidence="3">
    <name type="scientific">Aegilops tauschii</name>
    <name type="common">Tausch's goatgrass</name>
    <name type="synonym">Aegilops squarrosa</name>
    <dbReference type="NCBI Taxonomy" id="37682"/>
    <lineage>
        <taxon>Eukaryota</taxon>
        <taxon>Viridiplantae</taxon>
        <taxon>Streptophyta</taxon>
        <taxon>Embryophyta</taxon>
        <taxon>Tracheophyta</taxon>
        <taxon>Spermatophyta</taxon>
        <taxon>Magnoliopsida</taxon>
        <taxon>Liliopsida</taxon>
        <taxon>Poales</taxon>
        <taxon>Poaceae</taxon>
        <taxon>BOP clade</taxon>
        <taxon>Pooideae</taxon>
        <taxon>Triticodae</taxon>
        <taxon>Triticeae</taxon>
        <taxon>Triticinae</taxon>
        <taxon>Aegilops</taxon>
    </lineage>
</organism>
<dbReference type="Pfam" id="PF24758">
    <property type="entry name" value="LRR_At5g56370"/>
    <property type="match status" value="1"/>
</dbReference>
<dbReference type="ExpressionAtlas" id="M8CGW0">
    <property type="expression patterns" value="baseline"/>
</dbReference>
<dbReference type="AlphaFoldDB" id="M8CGW0"/>
<dbReference type="EnsemblPlants" id="EMT26437">
    <property type="protein sequence ID" value="EMT26437"/>
    <property type="gene ID" value="F775_12781"/>
</dbReference>
<evidence type="ECO:0000259" key="2">
    <source>
        <dbReference type="Pfam" id="PF24758"/>
    </source>
</evidence>
<protein>
    <submittedName>
        <fullName evidence="3">Uncharacterized protein</fullName>
    </submittedName>
</protein>
<sequence>MATDRADMISNLPDDLTLHKVTLTEEALGPLLAGCPALESLLLKEIMGSSSLRVSSSTLRSIGFCASWESYSHIVNVKELVIEDTPCLERLLPFNTDHGPAAIRVIHAPKLEVLGFLSKGTSQLHLGSTIVQELAAVDLITTMHTVKVLALHYVEPYLDAVLNVLTCFPCLPRLYIIFDKRGCPLKNIKKTRKHASLTVPIECLDLHLKKMSLKIYYGSGAQVDFVRFFVLNAKGLERMEFGLVQASIVGSHRDEWMANQNKQLQVEDRASRDARFIFKQFAWSSWKDNNHMHDLSMVDPFEASFLDGYDAL</sequence>
<dbReference type="InterPro" id="IPR006566">
    <property type="entry name" value="FBD"/>
</dbReference>
<evidence type="ECO:0000313" key="3">
    <source>
        <dbReference type="EnsemblPlants" id="EMT26437"/>
    </source>
</evidence>
<dbReference type="PANTHER" id="PTHR32141:SF168">
    <property type="entry name" value="OS12G0595200 PROTEIN"/>
    <property type="match status" value="1"/>
</dbReference>
<name>M8CGW0_AEGTA</name>
<dbReference type="InterPro" id="IPR055302">
    <property type="entry name" value="F-box_dom-containing"/>
</dbReference>
<reference evidence="3" key="1">
    <citation type="submission" date="2015-06" db="UniProtKB">
        <authorList>
            <consortium name="EnsemblPlants"/>
        </authorList>
    </citation>
    <scope>IDENTIFICATION</scope>
</reference>